<keyword evidence="4 6" id="KW-1133">Transmembrane helix</keyword>
<comment type="similarity">
    <text evidence="2">Belongs to the MS4A family.</text>
</comment>
<proteinExistence type="inferred from homology"/>
<reference evidence="7 8" key="1">
    <citation type="submission" date="2024-02" db="EMBL/GenBank/DDBJ databases">
        <authorList>
            <person name="Daric V."/>
            <person name="Darras S."/>
        </authorList>
    </citation>
    <scope>NUCLEOTIDE SEQUENCE [LARGE SCALE GENOMIC DNA]</scope>
</reference>
<feature type="transmembrane region" description="Helical" evidence="6">
    <location>
        <begin position="25"/>
        <end position="49"/>
    </location>
</feature>
<dbReference type="PANTHER" id="PTHR23320:SF158">
    <property type="entry name" value="CREB-BINDING PROTEIN-LIKE ISOFORM X1"/>
    <property type="match status" value="1"/>
</dbReference>
<dbReference type="Proteomes" id="UP001642483">
    <property type="component" value="Unassembled WGS sequence"/>
</dbReference>
<comment type="subcellular location">
    <subcellularLocation>
        <location evidence="1">Membrane</location>
        <topology evidence="1">Multi-pass membrane protein</topology>
    </subcellularLocation>
</comment>
<comment type="caution">
    <text evidence="7">The sequence shown here is derived from an EMBL/GenBank/DDBJ whole genome shotgun (WGS) entry which is preliminary data.</text>
</comment>
<keyword evidence="3 6" id="KW-0812">Transmembrane</keyword>
<evidence type="ECO:0000256" key="1">
    <source>
        <dbReference type="ARBA" id="ARBA00004141"/>
    </source>
</evidence>
<name>A0ABP0GND0_CLALP</name>
<evidence type="ECO:0000256" key="2">
    <source>
        <dbReference type="ARBA" id="ARBA00009565"/>
    </source>
</evidence>
<evidence type="ECO:0000256" key="4">
    <source>
        <dbReference type="ARBA" id="ARBA00022989"/>
    </source>
</evidence>
<dbReference type="PANTHER" id="PTHR23320">
    <property type="entry name" value="MEMBRANE-SPANNING 4-DOMAINS SUBFAMILY A MS4A -RELATED"/>
    <property type="match status" value="1"/>
</dbReference>
<keyword evidence="8" id="KW-1185">Reference proteome</keyword>
<evidence type="ECO:0000313" key="8">
    <source>
        <dbReference type="Proteomes" id="UP001642483"/>
    </source>
</evidence>
<evidence type="ECO:0000256" key="5">
    <source>
        <dbReference type="ARBA" id="ARBA00023136"/>
    </source>
</evidence>
<dbReference type="Pfam" id="PF04103">
    <property type="entry name" value="CD20"/>
    <property type="match status" value="1"/>
</dbReference>
<accession>A0ABP0GND0</accession>
<feature type="transmembrane region" description="Helical" evidence="6">
    <location>
        <begin position="61"/>
        <end position="87"/>
    </location>
</feature>
<gene>
    <name evidence="7" type="ORF">CVLEPA_LOCUS26547</name>
</gene>
<evidence type="ECO:0000256" key="3">
    <source>
        <dbReference type="ARBA" id="ARBA00022692"/>
    </source>
</evidence>
<feature type="transmembrane region" description="Helical" evidence="6">
    <location>
        <begin position="93"/>
        <end position="114"/>
    </location>
</feature>
<protein>
    <submittedName>
        <fullName evidence="7">Uncharacterized protein</fullName>
    </submittedName>
</protein>
<evidence type="ECO:0000256" key="6">
    <source>
        <dbReference type="SAM" id="Phobius"/>
    </source>
</evidence>
<feature type="transmembrane region" description="Helical" evidence="6">
    <location>
        <begin position="134"/>
        <end position="162"/>
    </location>
</feature>
<dbReference type="EMBL" id="CAWYQH010000130">
    <property type="protein sequence ID" value="CAK8693245.1"/>
    <property type="molecule type" value="Genomic_DNA"/>
</dbReference>
<organism evidence="7 8">
    <name type="scientific">Clavelina lepadiformis</name>
    <name type="common">Light-bulb sea squirt</name>
    <name type="synonym">Ascidia lepadiformis</name>
    <dbReference type="NCBI Taxonomy" id="159417"/>
    <lineage>
        <taxon>Eukaryota</taxon>
        <taxon>Metazoa</taxon>
        <taxon>Chordata</taxon>
        <taxon>Tunicata</taxon>
        <taxon>Ascidiacea</taxon>
        <taxon>Aplousobranchia</taxon>
        <taxon>Clavelinidae</taxon>
        <taxon>Clavelina</taxon>
    </lineage>
</organism>
<dbReference type="InterPro" id="IPR030417">
    <property type="entry name" value="MS4A"/>
</dbReference>
<sequence>MANNTQQLVTVTTTHPANEIKNKRIIFGLGVAEVILGAISIVLGAVLCGQFGCSTVLGESIWCGIWFIVAGALGIAAGGESAGVGLINAHMGFSIWGSVAAGSMVFVSGVYASLYPTVVQAQYSQEFNSINADFLGTVVPVLSVSAVVGFIAFILLIVSAAYCCCSTPYNCCSCCCAQSYPAQPPAMQNVYTQQTFVAAPADNQAALYPPPYPTQANQPIHAGPGQYAPLYTKS</sequence>
<keyword evidence="5 6" id="KW-0472">Membrane</keyword>
<dbReference type="InterPro" id="IPR007237">
    <property type="entry name" value="CD20-like"/>
</dbReference>
<evidence type="ECO:0000313" key="7">
    <source>
        <dbReference type="EMBL" id="CAK8693245.1"/>
    </source>
</evidence>